<dbReference type="InterPro" id="IPR007016">
    <property type="entry name" value="O-antigen_ligase-rel_domated"/>
</dbReference>
<feature type="transmembrane region" description="Helical" evidence="5">
    <location>
        <begin position="81"/>
        <end position="97"/>
    </location>
</feature>
<feature type="transmembrane region" description="Helical" evidence="5">
    <location>
        <begin position="179"/>
        <end position="206"/>
    </location>
</feature>
<feature type="transmembrane region" description="Helical" evidence="5">
    <location>
        <begin position="109"/>
        <end position="134"/>
    </location>
</feature>
<dbReference type="PANTHER" id="PTHR37422:SF13">
    <property type="entry name" value="LIPOPOLYSACCHARIDE BIOSYNTHESIS PROTEIN PA4999-RELATED"/>
    <property type="match status" value="1"/>
</dbReference>
<evidence type="ECO:0000313" key="8">
    <source>
        <dbReference type="Proteomes" id="UP000192907"/>
    </source>
</evidence>
<dbReference type="InterPro" id="IPR051533">
    <property type="entry name" value="WaaL-like"/>
</dbReference>
<keyword evidence="4 5" id="KW-0472">Membrane</keyword>
<dbReference type="EMBL" id="FWZT01000005">
    <property type="protein sequence ID" value="SMF13808.1"/>
    <property type="molecule type" value="Genomic_DNA"/>
</dbReference>
<feature type="transmembrane region" description="Helical" evidence="5">
    <location>
        <begin position="218"/>
        <end position="236"/>
    </location>
</feature>
<dbReference type="GO" id="GO:0016874">
    <property type="term" value="F:ligase activity"/>
    <property type="evidence" value="ECO:0007669"/>
    <property type="project" value="UniProtKB-KW"/>
</dbReference>
<proteinExistence type="predicted"/>
<reference evidence="8" key="1">
    <citation type="submission" date="2017-04" db="EMBL/GenBank/DDBJ databases">
        <authorList>
            <person name="Varghese N."/>
            <person name="Submissions S."/>
        </authorList>
    </citation>
    <scope>NUCLEOTIDE SEQUENCE [LARGE SCALE GENOMIC DNA]</scope>
    <source>
        <strain evidence="8">RKEM611</strain>
    </source>
</reference>
<dbReference type="Pfam" id="PF04932">
    <property type="entry name" value="Wzy_C"/>
    <property type="match status" value="1"/>
</dbReference>
<feature type="domain" description="O-antigen ligase-related" evidence="6">
    <location>
        <begin position="182"/>
        <end position="328"/>
    </location>
</feature>
<protein>
    <submittedName>
        <fullName evidence="7">O-antigen ligase</fullName>
    </submittedName>
</protein>
<feature type="transmembrane region" description="Helical" evidence="5">
    <location>
        <begin position="350"/>
        <end position="368"/>
    </location>
</feature>
<feature type="transmembrane region" description="Helical" evidence="5">
    <location>
        <begin position="316"/>
        <end position="338"/>
    </location>
</feature>
<evidence type="ECO:0000256" key="4">
    <source>
        <dbReference type="ARBA" id="ARBA00023136"/>
    </source>
</evidence>
<evidence type="ECO:0000259" key="6">
    <source>
        <dbReference type="Pfam" id="PF04932"/>
    </source>
</evidence>
<evidence type="ECO:0000256" key="3">
    <source>
        <dbReference type="ARBA" id="ARBA00022989"/>
    </source>
</evidence>
<dbReference type="GO" id="GO:0016020">
    <property type="term" value="C:membrane"/>
    <property type="evidence" value="ECO:0007669"/>
    <property type="project" value="UniProtKB-SubCell"/>
</dbReference>
<feature type="transmembrane region" description="Helical" evidence="5">
    <location>
        <begin position="146"/>
        <end position="167"/>
    </location>
</feature>
<evidence type="ECO:0000256" key="2">
    <source>
        <dbReference type="ARBA" id="ARBA00022692"/>
    </source>
</evidence>
<keyword evidence="2 5" id="KW-0812">Transmembrane</keyword>
<organism evidence="7 8">
    <name type="scientific">Pseudobacteriovorax antillogorgiicola</name>
    <dbReference type="NCBI Taxonomy" id="1513793"/>
    <lineage>
        <taxon>Bacteria</taxon>
        <taxon>Pseudomonadati</taxon>
        <taxon>Bdellovibrionota</taxon>
        <taxon>Oligoflexia</taxon>
        <taxon>Oligoflexales</taxon>
        <taxon>Pseudobacteriovoracaceae</taxon>
        <taxon>Pseudobacteriovorax</taxon>
    </lineage>
</organism>
<dbReference type="STRING" id="1513793.SAMN06296036_105256"/>
<comment type="subcellular location">
    <subcellularLocation>
        <location evidence="1">Membrane</location>
        <topology evidence="1">Multi-pass membrane protein</topology>
    </subcellularLocation>
</comment>
<gene>
    <name evidence="7" type="ORF">SAMN06296036_105256</name>
</gene>
<name>A0A1Y6BP80_9BACT</name>
<dbReference type="PANTHER" id="PTHR37422">
    <property type="entry name" value="TEICHURONIC ACID BIOSYNTHESIS PROTEIN TUAE"/>
    <property type="match status" value="1"/>
</dbReference>
<dbReference type="AlphaFoldDB" id="A0A1Y6BP80"/>
<keyword evidence="3 5" id="KW-1133">Transmembrane helix</keyword>
<keyword evidence="7" id="KW-0436">Ligase</keyword>
<dbReference type="Proteomes" id="UP000192907">
    <property type="component" value="Unassembled WGS sequence"/>
</dbReference>
<keyword evidence="8" id="KW-1185">Reference proteome</keyword>
<evidence type="ECO:0000256" key="1">
    <source>
        <dbReference type="ARBA" id="ARBA00004141"/>
    </source>
</evidence>
<sequence length="401" mass="45556">MKTRHNLVAILLVLSLPFGVAAQNAVSILVLILLAMNPKTAQAPWTWRDLMVVVLPLALCLWTMIATIVNSKNPSQHVGQYLFGFLPLALLPVLAAYRPMPLLVRKPLVFQWAVGVVIFWAVVVFSQHLWGWSLQNPRGGVDFRPFGFFSHPLTLAYAALLLWPWALAKLFHNPRWTPAWLAVISIALILFYSGSRACQALAYGALLWNLLTRLRGKARMAVVLAFILGAVATFATDNPVSRRFTHLIASENPDRFSDYPDDRLAFWHAHWEMVKERPVLGHGMHLRHSYRQPYYETLGLGDFKKQYEAHNQYLQIWADGGLIGLAIFTLWLFFLWQLGKRLPSSLASPFLQMLVVFGAGALVQNAYYDSEVRHIFTCSLIFIAFVLREEFDEEQRKAAKA</sequence>
<dbReference type="RefSeq" id="WP_132317199.1">
    <property type="nucleotide sequence ID" value="NZ_FWZT01000005.1"/>
</dbReference>
<dbReference type="OrthoDB" id="8534453at2"/>
<feature type="transmembrane region" description="Helical" evidence="5">
    <location>
        <begin position="46"/>
        <end position="69"/>
    </location>
</feature>
<evidence type="ECO:0000256" key="5">
    <source>
        <dbReference type="SAM" id="Phobius"/>
    </source>
</evidence>
<evidence type="ECO:0000313" key="7">
    <source>
        <dbReference type="EMBL" id="SMF13808.1"/>
    </source>
</evidence>
<accession>A0A1Y6BP80</accession>